<evidence type="ECO:0000313" key="1">
    <source>
        <dbReference type="EMBL" id="VFU26553.1"/>
    </source>
</evidence>
<dbReference type="AlphaFoldDB" id="A0A6N2KEU5"/>
<protein>
    <submittedName>
        <fullName evidence="1">Uncharacterized protein</fullName>
    </submittedName>
</protein>
<name>A0A6N2KEU5_SALVM</name>
<sequence length="60" mass="6403">MPVHVALPVCGMNLEGVGGIQISSEITWIGSTHFGIGTGGAESFICCCHSLNDQQWKAWK</sequence>
<dbReference type="EMBL" id="CAADRP010000317">
    <property type="protein sequence ID" value="VFU26553.1"/>
    <property type="molecule type" value="Genomic_DNA"/>
</dbReference>
<organism evidence="1">
    <name type="scientific">Salix viminalis</name>
    <name type="common">Common osier</name>
    <name type="synonym">Basket willow</name>
    <dbReference type="NCBI Taxonomy" id="40686"/>
    <lineage>
        <taxon>Eukaryota</taxon>
        <taxon>Viridiplantae</taxon>
        <taxon>Streptophyta</taxon>
        <taxon>Embryophyta</taxon>
        <taxon>Tracheophyta</taxon>
        <taxon>Spermatophyta</taxon>
        <taxon>Magnoliopsida</taxon>
        <taxon>eudicotyledons</taxon>
        <taxon>Gunneridae</taxon>
        <taxon>Pentapetalae</taxon>
        <taxon>rosids</taxon>
        <taxon>fabids</taxon>
        <taxon>Malpighiales</taxon>
        <taxon>Salicaceae</taxon>
        <taxon>Saliceae</taxon>
        <taxon>Salix</taxon>
    </lineage>
</organism>
<accession>A0A6N2KEU5</accession>
<gene>
    <name evidence="1" type="ORF">SVIM_LOCUS71721</name>
</gene>
<reference evidence="1" key="1">
    <citation type="submission" date="2019-03" db="EMBL/GenBank/DDBJ databases">
        <authorList>
            <person name="Mank J."/>
            <person name="Almeida P."/>
        </authorList>
    </citation>
    <scope>NUCLEOTIDE SEQUENCE</scope>
    <source>
        <strain evidence="1">78183</strain>
    </source>
</reference>
<proteinExistence type="predicted"/>